<comment type="caution">
    <text evidence="4">The sequence shown here is derived from an EMBL/GenBank/DDBJ whole genome shotgun (WGS) entry which is preliminary data.</text>
</comment>
<dbReference type="GO" id="GO:0006508">
    <property type="term" value="P:proteolysis"/>
    <property type="evidence" value="ECO:0007669"/>
    <property type="project" value="InterPro"/>
</dbReference>
<dbReference type="PANTHER" id="PTHR42776:SF27">
    <property type="entry name" value="DIPEPTIDYL PEPTIDASE FAMILY MEMBER 6"/>
    <property type="match status" value="1"/>
</dbReference>
<evidence type="ECO:0000313" key="4">
    <source>
        <dbReference type="EMBL" id="PWK16923.1"/>
    </source>
</evidence>
<evidence type="ECO:0000259" key="2">
    <source>
        <dbReference type="Pfam" id="PF00326"/>
    </source>
</evidence>
<evidence type="ECO:0000256" key="1">
    <source>
        <dbReference type="ARBA" id="ARBA00022801"/>
    </source>
</evidence>
<keyword evidence="6" id="KW-1185">Reference proteome</keyword>
<organism evidence="4 5">
    <name type="scientific">Maribacter polysiphoniae</name>
    <dbReference type="NCBI Taxonomy" id="429344"/>
    <lineage>
        <taxon>Bacteria</taxon>
        <taxon>Pseudomonadati</taxon>
        <taxon>Bacteroidota</taxon>
        <taxon>Flavobacteriia</taxon>
        <taxon>Flavobacteriales</taxon>
        <taxon>Flavobacteriaceae</taxon>
        <taxon>Maribacter</taxon>
    </lineage>
</organism>
<dbReference type="GO" id="GO:0004177">
    <property type="term" value="F:aminopeptidase activity"/>
    <property type="evidence" value="ECO:0007669"/>
    <property type="project" value="UniProtKB-KW"/>
</dbReference>
<keyword evidence="1" id="KW-0378">Hydrolase</keyword>
<evidence type="ECO:0000313" key="3">
    <source>
        <dbReference type="EMBL" id="MBD1263248.1"/>
    </source>
</evidence>
<reference evidence="3 6" key="2">
    <citation type="submission" date="2020-07" db="EMBL/GenBank/DDBJ databases">
        <title>The draft genome sequence of Maribacter polysiphoniae KCTC 22021.</title>
        <authorList>
            <person name="Mu L."/>
        </authorList>
    </citation>
    <scope>NUCLEOTIDE SEQUENCE [LARGE SCALE GENOMIC DNA]</scope>
    <source>
        <strain evidence="3 6">KCTC 22021</strain>
    </source>
</reference>
<sequence length="574" mass="66539">MIIRNSSGFMVSFQYLFSLLLLLNISCERSSTHFLDNELSDIMGMQYPMVVNSSPKGRFVLLKKRCSNSFKLFVLNTNSSKYEEIDNSRFSQLSLTWHPNEKEIFFQKLNPEIKKYELFKIDIATNKKKKLDLPPSKNAIPPLKWSTQGERLAYLADNNLYVVDYESLNIELIIPNINDYSVFEWQSASVLYYVENPINPLIKRINVTTKQESTFNLPNINEVKGFSINGTKIIFSGRKQPDQYFQGYELNMKDGDVTKLVCSEYNISNVGYFKMDDSSYYYNRNENGILKLTCSDSRINVFFKNLSASYQHIEIDNDLGRCIFLKVGSFSYPNGILKINLENLMIEKKFFPSKEDQLSLTKPEFVEIPNNYSKLKAPGYFWKSNTKKDVKKTIIYVHGGPYLQSTPMWKDRHKILTEYGFNVLVLNYHGSSGYSKTYSETNDIWVQTLDIIGTIKWLKKSYDINENDIILMGSSYGGRIVLNTANYMENLAGIVLISGVVDLYDISNDTSYLEEIKIYGFYGDLDSLSLNAELFFNKLTPSNSEHFVLFNDEGHQFHMTSTWLFIYKYLIEKY</sequence>
<dbReference type="OrthoDB" id="9777090at2"/>
<dbReference type="Gene3D" id="2.120.10.30">
    <property type="entry name" value="TolB, C-terminal domain"/>
    <property type="match status" value="1"/>
</dbReference>
<proteinExistence type="predicted"/>
<dbReference type="Proteomes" id="UP000245667">
    <property type="component" value="Unassembled WGS sequence"/>
</dbReference>
<accession>A0A316DJU1</accession>
<name>A0A316DJU1_9FLAO</name>
<dbReference type="PANTHER" id="PTHR42776">
    <property type="entry name" value="SERINE PEPTIDASE S9 FAMILY MEMBER"/>
    <property type="match status" value="1"/>
</dbReference>
<dbReference type="SUPFAM" id="SSF53474">
    <property type="entry name" value="alpha/beta-Hydrolases"/>
    <property type="match status" value="1"/>
</dbReference>
<keyword evidence="4" id="KW-0645">Protease</keyword>
<dbReference type="EMBL" id="QGGQ01000028">
    <property type="protein sequence ID" value="PWK16923.1"/>
    <property type="molecule type" value="Genomic_DNA"/>
</dbReference>
<dbReference type="Gene3D" id="3.40.50.1820">
    <property type="entry name" value="alpha/beta hydrolase"/>
    <property type="match status" value="1"/>
</dbReference>
<dbReference type="RefSeq" id="WP_109655252.1">
    <property type="nucleotide sequence ID" value="NZ_JACWLN010000026.1"/>
</dbReference>
<dbReference type="GO" id="GO:0004252">
    <property type="term" value="F:serine-type endopeptidase activity"/>
    <property type="evidence" value="ECO:0007669"/>
    <property type="project" value="TreeGrafter"/>
</dbReference>
<dbReference type="InterPro" id="IPR011042">
    <property type="entry name" value="6-blade_b-propeller_TolB-like"/>
</dbReference>
<dbReference type="AlphaFoldDB" id="A0A316DJU1"/>
<keyword evidence="4" id="KW-0031">Aminopeptidase</keyword>
<gene>
    <name evidence="3" type="ORF">HZY62_21865</name>
    <name evidence="4" type="ORF">LX92_04486</name>
</gene>
<dbReference type="Pfam" id="PF00326">
    <property type="entry name" value="Peptidase_S9"/>
    <property type="match status" value="1"/>
</dbReference>
<protein>
    <submittedName>
        <fullName evidence="4">Dipeptidyl aminopeptidase/acylaminoacyl peptidase</fullName>
    </submittedName>
    <submittedName>
        <fullName evidence="3">Prolyl oligopeptidase family serine peptidase</fullName>
    </submittedName>
</protein>
<dbReference type="SUPFAM" id="SSF82171">
    <property type="entry name" value="DPP6 N-terminal domain-like"/>
    <property type="match status" value="1"/>
</dbReference>
<dbReference type="Proteomes" id="UP000651837">
    <property type="component" value="Unassembled WGS sequence"/>
</dbReference>
<evidence type="ECO:0000313" key="5">
    <source>
        <dbReference type="Proteomes" id="UP000245667"/>
    </source>
</evidence>
<feature type="domain" description="Peptidase S9 prolyl oligopeptidase catalytic" evidence="2">
    <location>
        <begin position="413"/>
        <end position="513"/>
    </location>
</feature>
<evidence type="ECO:0000313" key="6">
    <source>
        <dbReference type="Proteomes" id="UP000651837"/>
    </source>
</evidence>
<dbReference type="InterPro" id="IPR029058">
    <property type="entry name" value="AB_hydrolase_fold"/>
</dbReference>
<dbReference type="EMBL" id="JACWLN010000026">
    <property type="protein sequence ID" value="MBD1263248.1"/>
    <property type="molecule type" value="Genomic_DNA"/>
</dbReference>
<reference evidence="4 5" key="1">
    <citation type="submission" date="2018-05" db="EMBL/GenBank/DDBJ databases">
        <title>Genomic Encyclopedia of Archaeal and Bacterial Type Strains, Phase II (KMG-II): from individual species to whole genera.</title>
        <authorList>
            <person name="Goeker M."/>
        </authorList>
    </citation>
    <scope>NUCLEOTIDE SEQUENCE [LARGE SCALE GENOMIC DNA]</scope>
    <source>
        <strain evidence="4 5">DSM 23514</strain>
    </source>
</reference>
<dbReference type="InterPro" id="IPR001375">
    <property type="entry name" value="Peptidase_S9_cat"/>
</dbReference>